<proteinExistence type="predicted"/>
<keyword evidence="2" id="KW-1185">Reference proteome</keyword>
<dbReference type="InterPro" id="IPR029021">
    <property type="entry name" value="Prot-tyrosine_phosphatase-like"/>
</dbReference>
<accession>A0ABQ5UMX3</accession>
<protein>
    <recommendedName>
        <fullName evidence="3">Phosphatase</fullName>
    </recommendedName>
</protein>
<dbReference type="SUPFAM" id="SSF52799">
    <property type="entry name" value="(Phosphotyrosine protein) phosphatases II"/>
    <property type="match status" value="1"/>
</dbReference>
<dbReference type="RefSeq" id="WP_284362143.1">
    <property type="nucleotide sequence ID" value="NZ_BSNI01000002.1"/>
</dbReference>
<evidence type="ECO:0000313" key="1">
    <source>
        <dbReference type="EMBL" id="GLQ16497.1"/>
    </source>
</evidence>
<dbReference type="Gene3D" id="3.90.190.10">
    <property type="entry name" value="Protein tyrosine phosphatase superfamily"/>
    <property type="match status" value="1"/>
</dbReference>
<reference evidence="1" key="1">
    <citation type="journal article" date="2014" name="Int. J. Syst. Evol. Microbiol.">
        <title>Complete genome of a new Firmicutes species belonging to the dominant human colonic microbiota ('Ruminococcus bicirculans') reveals two chromosomes and a selective capacity to utilize plant glucans.</title>
        <authorList>
            <consortium name="NISC Comparative Sequencing Program"/>
            <person name="Wegmann U."/>
            <person name="Louis P."/>
            <person name="Goesmann A."/>
            <person name="Henrissat B."/>
            <person name="Duncan S.H."/>
            <person name="Flint H.J."/>
        </authorList>
    </citation>
    <scope>NUCLEOTIDE SEQUENCE</scope>
    <source>
        <strain evidence="1">NBRC 107169</strain>
    </source>
</reference>
<dbReference type="CDD" id="cd14503">
    <property type="entry name" value="PTP-bact"/>
    <property type="match status" value="1"/>
</dbReference>
<dbReference type="Proteomes" id="UP001161405">
    <property type="component" value="Unassembled WGS sequence"/>
</dbReference>
<sequence>MGEVSEIFNWRELDTHITSSGQPSAAQFSHLKSAGVKTIINLAPEDHQDALPNERKLLDELGFNYTNIPVPFTQPSDETYNLFVSAIQADPKDRMHIHCIFNARVTAYWHRYICEYIPADRIKSAAILDSIWRPGKHWAVFIGDEHRANKDHEYSSLDY</sequence>
<comment type="caution">
    <text evidence="1">The sequence shown here is derived from an EMBL/GenBank/DDBJ whole genome shotgun (WGS) entry which is preliminary data.</text>
</comment>
<gene>
    <name evidence="1" type="ORF">GCM10007879_07460</name>
</gene>
<name>A0ABQ5UMX3_9HYPH</name>
<reference evidence="1" key="2">
    <citation type="submission" date="2023-01" db="EMBL/GenBank/DDBJ databases">
        <title>Draft genome sequence of Maritalea porphyrae strain NBRC 107169.</title>
        <authorList>
            <person name="Sun Q."/>
            <person name="Mori K."/>
        </authorList>
    </citation>
    <scope>NUCLEOTIDE SEQUENCE</scope>
    <source>
        <strain evidence="1">NBRC 107169</strain>
    </source>
</reference>
<evidence type="ECO:0000313" key="2">
    <source>
        <dbReference type="Proteomes" id="UP001161405"/>
    </source>
</evidence>
<evidence type="ECO:0008006" key="3">
    <source>
        <dbReference type="Google" id="ProtNLM"/>
    </source>
</evidence>
<dbReference type="EMBL" id="BSNI01000002">
    <property type="protein sequence ID" value="GLQ16497.1"/>
    <property type="molecule type" value="Genomic_DNA"/>
</dbReference>
<organism evidence="1 2">
    <name type="scientific">Maritalea porphyrae</name>
    <dbReference type="NCBI Taxonomy" id="880732"/>
    <lineage>
        <taxon>Bacteria</taxon>
        <taxon>Pseudomonadati</taxon>
        <taxon>Pseudomonadota</taxon>
        <taxon>Alphaproteobacteria</taxon>
        <taxon>Hyphomicrobiales</taxon>
        <taxon>Devosiaceae</taxon>
        <taxon>Maritalea</taxon>
    </lineage>
</organism>